<proteinExistence type="predicted"/>
<name>A0A6A4GYM7_9AGAR</name>
<protein>
    <submittedName>
        <fullName evidence="1">Uncharacterized protein</fullName>
    </submittedName>
</protein>
<organism evidence="1 2">
    <name type="scientific">Gymnopus androsaceus JB14</name>
    <dbReference type="NCBI Taxonomy" id="1447944"/>
    <lineage>
        <taxon>Eukaryota</taxon>
        <taxon>Fungi</taxon>
        <taxon>Dikarya</taxon>
        <taxon>Basidiomycota</taxon>
        <taxon>Agaricomycotina</taxon>
        <taxon>Agaricomycetes</taxon>
        <taxon>Agaricomycetidae</taxon>
        <taxon>Agaricales</taxon>
        <taxon>Marasmiineae</taxon>
        <taxon>Omphalotaceae</taxon>
        <taxon>Gymnopus</taxon>
    </lineage>
</organism>
<evidence type="ECO:0000313" key="2">
    <source>
        <dbReference type="Proteomes" id="UP000799118"/>
    </source>
</evidence>
<dbReference type="AlphaFoldDB" id="A0A6A4GYM7"/>
<keyword evidence="2" id="KW-1185">Reference proteome</keyword>
<accession>A0A6A4GYM7</accession>
<gene>
    <name evidence="1" type="ORF">BT96DRAFT_1001739</name>
</gene>
<evidence type="ECO:0000313" key="1">
    <source>
        <dbReference type="EMBL" id="KAE9390979.1"/>
    </source>
</evidence>
<sequence>MSFRQTLAPFNSVFENYPQNLALPLFFRLPSITLSSIHELALLHLLLAPEEDSTGPPIGGMLKHIITGFLVYANIREQPVWFYSNLSAAGMDQVALDPTQLQMFFNSTSTTVSQTWPVHFIQTYTLRNGGTMFHIQNMDNQMWDAIEEELNALRNAKGPNAACEVGRRYY</sequence>
<reference evidence="1" key="1">
    <citation type="journal article" date="2019" name="Environ. Microbiol.">
        <title>Fungal ecological strategies reflected in gene transcription - a case study of two litter decomposers.</title>
        <authorList>
            <person name="Barbi F."/>
            <person name="Kohler A."/>
            <person name="Barry K."/>
            <person name="Baskaran P."/>
            <person name="Daum C."/>
            <person name="Fauchery L."/>
            <person name="Ihrmark K."/>
            <person name="Kuo A."/>
            <person name="LaButti K."/>
            <person name="Lipzen A."/>
            <person name="Morin E."/>
            <person name="Grigoriev I.V."/>
            <person name="Henrissat B."/>
            <person name="Lindahl B."/>
            <person name="Martin F."/>
        </authorList>
    </citation>
    <scope>NUCLEOTIDE SEQUENCE</scope>
    <source>
        <strain evidence="1">JB14</strain>
    </source>
</reference>
<dbReference type="EMBL" id="ML769639">
    <property type="protein sequence ID" value="KAE9390979.1"/>
    <property type="molecule type" value="Genomic_DNA"/>
</dbReference>
<dbReference type="Proteomes" id="UP000799118">
    <property type="component" value="Unassembled WGS sequence"/>
</dbReference>